<dbReference type="AlphaFoldDB" id="A0AA38UPG3"/>
<organism evidence="3 4">
    <name type="scientific">Lentinula detonsa</name>
    <dbReference type="NCBI Taxonomy" id="2804962"/>
    <lineage>
        <taxon>Eukaryota</taxon>
        <taxon>Fungi</taxon>
        <taxon>Dikarya</taxon>
        <taxon>Basidiomycota</taxon>
        <taxon>Agaricomycotina</taxon>
        <taxon>Agaricomycetes</taxon>
        <taxon>Agaricomycetidae</taxon>
        <taxon>Agaricales</taxon>
        <taxon>Marasmiineae</taxon>
        <taxon>Omphalotaceae</taxon>
        <taxon>Lentinula</taxon>
    </lineage>
</organism>
<evidence type="ECO:0000313" key="4">
    <source>
        <dbReference type="Proteomes" id="UP001163850"/>
    </source>
</evidence>
<proteinExistence type="predicted"/>
<gene>
    <name evidence="3" type="ORF">F5890DRAFT_1534451</name>
</gene>
<name>A0AA38UPG3_9AGAR</name>
<comment type="caution">
    <text evidence="3">The sequence shown here is derived from an EMBL/GenBank/DDBJ whole genome shotgun (WGS) entry which is preliminary data.</text>
</comment>
<evidence type="ECO:0000313" key="3">
    <source>
        <dbReference type="EMBL" id="KAJ3981640.1"/>
    </source>
</evidence>
<accession>A0AA38UPG3</accession>
<evidence type="ECO:0000256" key="2">
    <source>
        <dbReference type="SAM" id="SignalP"/>
    </source>
</evidence>
<dbReference type="EMBL" id="MU802103">
    <property type="protein sequence ID" value="KAJ3981640.1"/>
    <property type="molecule type" value="Genomic_DNA"/>
</dbReference>
<sequence length="104" mass="11102">MHLSTIASFAIIATSVMAAPSSARGDTSVATSTACEHKAGCNYIQLHPTGSVEAALSPPQTTSGRERLSLTDSGNSAAPFLSSLFSRQEIPKPQHWRSNRRRHP</sequence>
<evidence type="ECO:0000256" key="1">
    <source>
        <dbReference type="SAM" id="MobiDB-lite"/>
    </source>
</evidence>
<keyword evidence="2" id="KW-0732">Signal</keyword>
<dbReference type="Proteomes" id="UP001163850">
    <property type="component" value="Unassembled WGS sequence"/>
</dbReference>
<reference evidence="3" key="1">
    <citation type="submission" date="2022-08" db="EMBL/GenBank/DDBJ databases">
        <authorList>
            <consortium name="DOE Joint Genome Institute"/>
            <person name="Min B."/>
            <person name="Riley R."/>
            <person name="Sierra-Patev S."/>
            <person name="Naranjo-Ortiz M."/>
            <person name="Looney B."/>
            <person name="Konkel Z."/>
            <person name="Slot J.C."/>
            <person name="Sakamoto Y."/>
            <person name="Steenwyk J.L."/>
            <person name="Rokas A."/>
            <person name="Carro J."/>
            <person name="Camarero S."/>
            <person name="Ferreira P."/>
            <person name="Molpeceres G."/>
            <person name="Ruiz-Duenas F.J."/>
            <person name="Serrano A."/>
            <person name="Henrissat B."/>
            <person name="Drula E."/>
            <person name="Hughes K.W."/>
            <person name="Mata J.L."/>
            <person name="Ishikawa N.K."/>
            <person name="Vargas-Isla R."/>
            <person name="Ushijima S."/>
            <person name="Smith C.A."/>
            <person name="Ahrendt S."/>
            <person name="Andreopoulos W."/>
            <person name="He G."/>
            <person name="Labutti K."/>
            <person name="Lipzen A."/>
            <person name="Ng V."/>
            <person name="Sandor L."/>
            <person name="Barry K."/>
            <person name="Martinez A.T."/>
            <person name="Xiao Y."/>
            <person name="Gibbons J.G."/>
            <person name="Terashima K."/>
            <person name="Hibbett D.S."/>
            <person name="Grigoriev I.V."/>
        </authorList>
    </citation>
    <scope>NUCLEOTIDE SEQUENCE</scope>
    <source>
        <strain evidence="3">TFB7829</strain>
    </source>
</reference>
<feature type="chain" id="PRO_5041441821" evidence="2">
    <location>
        <begin position="19"/>
        <end position="104"/>
    </location>
</feature>
<feature type="compositionally biased region" description="Basic residues" evidence="1">
    <location>
        <begin position="94"/>
        <end position="104"/>
    </location>
</feature>
<feature type="region of interest" description="Disordered" evidence="1">
    <location>
        <begin position="53"/>
        <end position="104"/>
    </location>
</feature>
<protein>
    <submittedName>
        <fullName evidence="3">Uncharacterized protein</fullName>
    </submittedName>
</protein>
<feature type="signal peptide" evidence="2">
    <location>
        <begin position="1"/>
        <end position="18"/>
    </location>
</feature>